<dbReference type="InterPro" id="IPR019019">
    <property type="entry name" value="H-type_lectin_domain"/>
</dbReference>
<feature type="domain" description="H-type lectin" evidence="1">
    <location>
        <begin position="17"/>
        <end position="68"/>
    </location>
</feature>
<dbReference type="Pfam" id="PF09458">
    <property type="entry name" value="H_lectin"/>
    <property type="match status" value="1"/>
</dbReference>
<dbReference type="Gene3D" id="2.60.40.2080">
    <property type="match status" value="1"/>
</dbReference>
<evidence type="ECO:0000313" key="2">
    <source>
        <dbReference type="EMBL" id="RNA23621.1"/>
    </source>
</evidence>
<dbReference type="GO" id="GO:0007155">
    <property type="term" value="P:cell adhesion"/>
    <property type="evidence" value="ECO:0007669"/>
    <property type="project" value="InterPro"/>
</dbReference>
<gene>
    <name evidence="2" type="ORF">BpHYR1_048799</name>
</gene>
<dbReference type="Proteomes" id="UP000276133">
    <property type="component" value="Unassembled WGS sequence"/>
</dbReference>
<protein>
    <recommendedName>
        <fullName evidence="1">H-type lectin domain-containing protein</fullName>
    </recommendedName>
</protein>
<reference evidence="2 3" key="1">
    <citation type="journal article" date="2018" name="Sci. Rep.">
        <title>Genomic signatures of local adaptation to the degree of environmental predictability in rotifers.</title>
        <authorList>
            <person name="Franch-Gras L."/>
            <person name="Hahn C."/>
            <person name="Garcia-Roger E.M."/>
            <person name="Carmona M.J."/>
            <person name="Serra M."/>
            <person name="Gomez A."/>
        </authorList>
    </citation>
    <scope>NUCLEOTIDE SEQUENCE [LARGE SCALE GENOMIC DNA]</scope>
    <source>
        <strain evidence="2">HYR1</strain>
    </source>
</reference>
<dbReference type="InterPro" id="IPR037221">
    <property type="entry name" value="H-type_lectin_dom_sf"/>
</dbReference>
<sequence length="98" mass="11249">MTSGTKFFDGVTKLRSFSVKFSQSFNEPPQVLYSIKKIKLDSINSSFRYKVYSEGMTAHAMQVNIDVEIFDTPLDFHRMPIPGPFLDGLELQWFAIGY</sequence>
<name>A0A3M7RJA2_BRAPC</name>
<organism evidence="2 3">
    <name type="scientific">Brachionus plicatilis</name>
    <name type="common">Marine rotifer</name>
    <name type="synonym">Brachionus muelleri</name>
    <dbReference type="NCBI Taxonomy" id="10195"/>
    <lineage>
        <taxon>Eukaryota</taxon>
        <taxon>Metazoa</taxon>
        <taxon>Spiralia</taxon>
        <taxon>Gnathifera</taxon>
        <taxon>Rotifera</taxon>
        <taxon>Eurotatoria</taxon>
        <taxon>Monogononta</taxon>
        <taxon>Pseudotrocha</taxon>
        <taxon>Ploima</taxon>
        <taxon>Brachionidae</taxon>
        <taxon>Brachionus</taxon>
    </lineage>
</organism>
<dbReference type="SUPFAM" id="SSF141086">
    <property type="entry name" value="Agglutinin HPA-like"/>
    <property type="match status" value="1"/>
</dbReference>
<evidence type="ECO:0000313" key="3">
    <source>
        <dbReference type="Proteomes" id="UP000276133"/>
    </source>
</evidence>
<evidence type="ECO:0000259" key="1">
    <source>
        <dbReference type="Pfam" id="PF09458"/>
    </source>
</evidence>
<comment type="caution">
    <text evidence="2">The sequence shown here is derived from an EMBL/GenBank/DDBJ whole genome shotgun (WGS) entry which is preliminary data.</text>
</comment>
<dbReference type="GO" id="GO:0030246">
    <property type="term" value="F:carbohydrate binding"/>
    <property type="evidence" value="ECO:0007669"/>
    <property type="project" value="InterPro"/>
</dbReference>
<keyword evidence="3" id="KW-1185">Reference proteome</keyword>
<dbReference type="EMBL" id="REGN01003248">
    <property type="protein sequence ID" value="RNA23621.1"/>
    <property type="molecule type" value="Genomic_DNA"/>
</dbReference>
<accession>A0A3M7RJA2</accession>
<proteinExistence type="predicted"/>
<dbReference type="AlphaFoldDB" id="A0A3M7RJA2"/>